<evidence type="ECO:0000313" key="3">
    <source>
        <dbReference type="EMBL" id="NBJ26573.1"/>
    </source>
</evidence>
<protein>
    <recommendedName>
        <fullName evidence="5">Calcium-binding protein</fullName>
    </recommendedName>
</protein>
<dbReference type="PANTHER" id="PTHR38340">
    <property type="entry name" value="S-LAYER PROTEIN"/>
    <property type="match status" value="1"/>
</dbReference>
<reference evidence="3 4" key="1">
    <citation type="submission" date="2020-01" db="EMBL/GenBank/DDBJ databases">
        <title>Microvirga sp. nov., an arsenate reduction bacterium isolated from Tibet hotspring sediments.</title>
        <authorList>
            <person name="Yuan C.-G."/>
        </authorList>
    </citation>
    <scope>NUCLEOTIDE SEQUENCE [LARGE SCALE GENOMIC DNA]</scope>
    <source>
        <strain evidence="3 4">SYSU G3D203</strain>
    </source>
</reference>
<dbReference type="Pfam" id="PF00353">
    <property type="entry name" value="HemolysinCabind"/>
    <property type="match status" value="2"/>
</dbReference>
<evidence type="ECO:0000256" key="1">
    <source>
        <dbReference type="ARBA" id="ARBA00004613"/>
    </source>
</evidence>
<dbReference type="Proteomes" id="UP000818323">
    <property type="component" value="Unassembled WGS sequence"/>
</dbReference>
<sequence>MPQPTRLGSQILVAASNTGDGVYYMQHPKMVGLPDGGFIAVWQQYHETTSVFDSTSIQGQIYNADGTKRGAQFQIDAPLYEYGDLNVSKPSIIVQKNGKVLVAWEQELDTVFEWSDRSEVRMREIDPTAANPSQILGSVTRAPVSHTDDGFSEYNPNLSATEDGTYVLEYSSAGSTSSGHYVLVPGRPISFNAGHGGDVSGLVGGGWARAEVTYDTVSDPSSYGIKVTVDYPYGTGQSSSIASRTIHVPTNFTGNQENPSVAALSNGNFVVVWEDRGPSGDGSGSCIKARVFGIDKSKLNDSMALHKIDIVPLTGEIIVNSKTAGMQMMPVVEALPGGGFVVAFQDWASTTDPYAMDIRVASFNAMGARNGNDLLVASNMDGRQTNPSVAVLKDGRFVVSWQDGGGGRINAQVFGEASTNPNPGSDPLPNTLGGGMADDTLDGTQVAGLIDGGGGFDTVTYASSRDFVVVFVDPNTAQFNQRDAAGDRYTNVEAFIGTDYNDEFFGHTGNERINGGKGDDRLEGGEGNDHLIGGEGNDTLNGGAGADTLEGGAGDNMYVTDSADTVIRTGGSGKQTVQANVSYALSKSVRIDVLKAGSEAGSINLIGNGFDEEIIGNADRNALKGQGGNDKLLGGKGKDVLVGGKGKDVFVFDTKLGSGNVDTISDFDVKNDSIWLDNTVFAKLGKKGSMTKPAQLKKSFFVTGDKAEDANDHIIYDKASGSLFYDADGSGSRTAVEFARLKPDLALTHRDFFVI</sequence>
<organism evidence="3 4">
    <name type="scientific">Microvirga arsenatis</name>
    <dbReference type="NCBI Taxonomy" id="2692265"/>
    <lineage>
        <taxon>Bacteria</taxon>
        <taxon>Pseudomonadati</taxon>
        <taxon>Pseudomonadota</taxon>
        <taxon>Alphaproteobacteria</taxon>
        <taxon>Hyphomicrobiales</taxon>
        <taxon>Methylobacteriaceae</taxon>
        <taxon>Microvirga</taxon>
    </lineage>
</organism>
<proteinExistence type="predicted"/>
<evidence type="ECO:0008006" key="5">
    <source>
        <dbReference type="Google" id="ProtNLM"/>
    </source>
</evidence>
<dbReference type="EMBL" id="JAAAXJ010000015">
    <property type="protein sequence ID" value="NBJ26573.1"/>
    <property type="molecule type" value="Genomic_DNA"/>
</dbReference>
<dbReference type="PANTHER" id="PTHR38340:SF1">
    <property type="entry name" value="S-LAYER PROTEIN"/>
    <property type="match status" value="1"/>
</dbReference>
<dbReference type="InterPro" id="IPR050557">
    <property type="entry name" value="RTX_toxin/Mannuronan_C5-epim"/>
</dbReference>
<dbReference type="PRINTS" id="PR00313">
    <property type="entry name" value="CABNDNGRPT"/>
</dbReference>
<dbReference type="RefSeq" id="WP_161725056.1">
    <property type="nucleotide sequence ID" value="NZ_JAAAXI010000016.1"/>
</dbReference>
<keyword evidence="2" id="KW-0964">Secreted</keyword>
<dbReference type="InterPro" id="IPR001343">
    <property type="entry name" value="Hemolysn_Ca-bd"/>
</dbReference>
<dbReference type="InterPro" id="IPR018511">
    <property type="entry name" value="Hemolysin-typ_Ca-bd_CS"/>
</dbReference>
<dbReference type="InterPro" id="IPR011049">
    <property type="entry name" value="Serralysin-like_metalloprot_C"/>
</dbReference>
<dbReference type="PROSITE" id="PS00330">
    <property type="entry name" value="HEMOLYSIN_CALCIUM"/>
    <property type="match status" value="3"/>
</dbReference>
<dbReference type="Gene3D" id="2.150.10.10">
    <property type="entry name" value="Serralysin-like metalloprotease, C-terminal"/>
    <property type="match status" value="1"/>
</dbReference>
<gene>
    <name evidence="3" type="ORF">GR303_19705</name>
</gene>
<comment type="subcellular location">
    <subcellularLocation>
        <location evidence="1">Secreted</location>
    </subcellularLocation>
</comment>
<accession>A0ABW9Z1P5</accession>
<dbReference type="SUPFAM" id="SSF51120">
    <property type="entry name" value="beta-Roll"/>
    <property type="match status" value="2"/>
</dbReference>
<name>A0ABW9Z1P5_9HYPH</name>
<evidence type="ECO:0000256" key="2">
    <source>
        <dbReference type="ARBA" id="ARBA00022525"/>
    </source>
</evidence>
<comment type="caution">
    <text evidence="3">The sequence shown here is derived from an EMBL/GenBank/DDBJ whole genome shotgun (WGS) entry which is preliminary data.</text>
</comment>
<keyword evidence="4" id="KW-1185">Reference proteome</keyword>
<evidence type="ECO:0000313" key="4">
    <source>
        <dbReference type="Proteomes" id="UP000818323"/>
    </source>
</evidence>